<evidence type="ECO:0000256" key="2">
    <source>
        <dbReference type="ARBA" id="ARBA00022741"/>
    </source>
</evidence>
<dbReference type="AlphaFoldDB" id="A0A6C0FBH4"/>
<feature type="domain" description="AAA+ ATPase" evidence="5">
    <location>
        <begin position="232"/>
        <end position="364"/>
    </location>
</feature>
<reference evidence="6" key="1">
    <citation type="journal article" date="2020" name="Nature">
        <title>Giant virus diversity and host interactions through global metagenomics.</title>
        <authorList>
            <person name="Schulz F."/>
            <person name="Roux S."/>
            <person name="Paez-Espino D."/>
            <person name="Jungbluth S."/>
            <person name="Walsh D.A."/>
            <person name="Denef V.J."/>
            <person name="McMahon K.D."/>
            <person name="Konstantinidis K.T."/>
            <person name="Eloe-Fadrosh E.A."/>
            <person name="Kyrpides N.C."/>
            <person name="Woyke T."/>
        </authorList>
    </citation>
    <scope>NUCLEOTIDE SEQUENCE</scope>
    <source>
        <strain evidence="6">GVMAG-S-ERX556126-94</strain>
    </source>
</reference>
<dbReference type="InterPro" id="IPR027417">
    <property type="entry name" value="P-loop_NTPase"/>
</dbReference>
<dbReference type="Pfam" id="PF00004">
    <property type="entry name" value="AAA"/>
    <property type="match status" value="1"/>
</dbReference>
<dbReference type="InterPro" id="IPR003959">
    <property type="entry name" value="ATPase_AAA_core"/>
</dbReference>
<dbReference type="PANTHER" id="PTHR23070">
    <property type="entry name" value="BCS1 AAA-TYPE ATPASE"/>
    <property type="match status" value="1"/>
</dbReference>
<evidence type="ECO:0000256" key="1">
    <source>
        <dbReference type="ARBA" id="ARBA00007448"/>
    </source>
</evidence>
<evidence type="ECO:0000256" key="3">
    <source>
        <dbReference type="ARBA" id="ARBA00022840"/>
    </source>
</evidence>
<dbReference type="Gene3D" id="3.40.50.300">
    <property type="entry name" value="P-loop containing nucleotide triphosphate hydrolases"/>
    <property type="match status" value="1"/>
</dbReference>
<keyword evidence="4" id="KW-0472">Membrane</keyword>
<sequence length="444" mass="52668">MNTTQKTAGLMSLSIMSVLGYYLYNQRFTKKYKQKMIMLNNWPFHDEVLRYICVKYGDDINSFNYSVDKIYHFNEWRFRRKEKPVDLKIYQPNECDMIIMYEDNPIHVKFNVVLDNNNVPYKIMSQHDCCMDEEIVTKLELRADSKQILTDFADEAKAWCDNEKKKIKMNTKETMNVYYYKKDYWTLLSKSPKRPLSTVYLKEKVLENLVTKTKKFFSDETRDIYLSFGIPYKSVQLIHGPPGTGKTSLIKSIASDLDCDLYILPISKDMLDTNLIDAFSYISDNEEKERIIVIEDIDTLFDGERKEGDDHNGITLQAFLNCLDGFTCVEGTMLFLTANKPEVLDFAMIRSCRIDNKIKLDYADKYQTRKMFDTFLPDQKERFKEFYKDVSHKKYTTAMLQEFLFYNRECENIMDLLDEFIEIVDKNDPKNFEVVKEENKNFYT</sequence>
<dbReference type="InterPro" id="IPR003593">
    <property type="entry name" value="AAA+_ATPase"/>
</dbReference>
<keyword evidence="2" id="KW-0547">Nucleotide-binding</keyword>
<dbReference type="SMART" id="SM00382">
    <property type="entry name" value="AAA"/>
    <property type="match status" value="1"/>
</dbReference>
<keyword evidence="3" id="KW-0067">ATP-binding</keyword>
<accession>A0A6C0FBH4</accession>
<evidence type="ECO:0000259" key="5">
    <source>
        <dbReference type="SMART" id="SM00382"/>
    </source>
</evidence>
<feature type="transmembrane region" description="Helical" evidence="4">
    <location>
        <begin position="6"/>
        <end position="24"/>
    </location>
</feature>
<dbReference type="InterPro" id="IPR057495">
    <property type="entry name" value="AAA_lid_BCS1"/>
</dbReference>
<comment type="similarity">
    <text evidence="1">Belongs to the AAA ATPase family. BCS1 subfamily.</text>
</comment>
<organism evidence="6">
    <name type="scientific">viral metagenome</name>
    <dbReference type="NCBI Taxonomy" id="1070528"/>
    <lineage>
        <taxon>unclassified sequences</taxon>
        <taxon>metagenomes</taxon>
        <taxon>organismal metagenomes</taxon>
    </lineage>
</organism>
<dbReference type="SUPFAM" id="SSF52540">
    <property type="entry name" value="P-loop containing nucleoside triphosphate hydrolases"/>
    <property type="match status" value="1"/>
</dbReference>
<evidence type="ECO:0000313" key="6">
    <source>
        <dbReference type="EMBL" id="QHT39216.1"/>
    </source>
</evidence>
<evidence type="ECO:0000256" key="4">
    <source>
        <dbReference type="SAM" id="Phobius"/>
    </source>
</evidence>
<name>A0A6C0FBH4_9ZZZZ</name>
<proteinExistence type="inferred from homology"/>
<dbReference type="GO" id="GO:0005524">
    <property type="term" value="F:ATP binding"/>
    <property type="evidence" value="ECO:0007669"/>
    <property type="project" value="UniProtKB-KW"/>
</dbReference>
<dbReference type="EMBL" id="MN738839">
    <property type="protein sequence ID" value="QHT39216.1"/>
    <property type="molecule type" value="Genomic_DNA"/>
</dbReference>
<dbReference type="Pfam" id="PF25426">
    <property type="entry name" value="AAA_lid_BCS1"/>
    <property type="match status" value="1"/>
</dbReference>
<keyword evidence="4" id="KW-0812">Transmembrane</keyword>
<keyword evidence="4" id="KW-1133">Transmembrane helix</keyword>
<dbReference type="GO" id="GO:0016887">
    <property type="term" value="F:ATP hydrolysis activity"/>
    <property type="evidence" value="ECO:0007669"/>
    <property type="project" value="InterPro"/>
</dbReference>
<protein>
    <recommendedName>
        <fullName evidence="5">AAA+ ATPase domain-containing protein</fullName>
    </recommendedName>
</protein>
<dbReference type="InterPro" id="IPR050747">
    <property type="entry name" value="Mitochondrial_chaperone_BCS1"/>
</dbReference>